<dbReference type="InterPro" id="IPR036770">
    <property type="entry name" value="Ankyrin_rpt-contain_sf"/>
</dbReference>
<evidence type="ECO:0000256" key="2">
    <source>
        <dbReference type="SAM" id="MobiDB-lite"/>
    </source>
</evidence>
<dbReference type="OrthoDB" id="426293at2759"/>
<dbReference type="PANTHER" id="PTHR33112">
    <property type="entry name" value="DOMAIN PROTEIN, PUTATIVE-RELATED"/>
    <property type="match status" value="1"/>
</dbReference>
<dbReference type="PROSITE" id="PS50297">
    <property type="entry name" value="ANK_REP_REGION"/>
    <property type="match status" value="2"/>
</dbReference>
<name>A0A8H4T7X0_9HYPO</name>
<feature type="region of interest" description="Disordered" evidence="2">
    <location>
        <begin position="46"/>
        <end position="71"/>
    </location>
</feature>
<dbReference type="AlphaFoldDB" id="A0A8H4T7X0"/>
<evidence type="ECO:0000259" key="3">
    <source>
        <dbReference type="Pfam" id="PF06985"/>
    </source>
</evidence>
<evidence type="ECO:0000313" key="5">
    <source>
        <dbReference type="Proteomes" id="UP000622797"/>
    </source>
</evidence>
<evidence type="ECO:0000256" key="1">
    <source>
        <dbReference type="PROSITE-ProRule" id="PRU00023"/>
    </source>
</evidence>
<feature type="region of interest" description="Disordered" evidence="2">
    <location>
        <begin position="1"/>
        <end position="24"/>
    </location>
</feature>
<dbReference type="Pfam" id="PF06985">
    <property type="entry name" value="HET"/>
    <property type="match status" value="1"/>
</dbReference>
<proteinExistence type="predicted"/>
<feature type="region of interest" description="Disordered" evidence="2">
    <location>
        <begin position="390"/>
        <end position="410"/>
    </location>
</feature>
<reference evidence="4" key="2">
    <citation type="submission" date="2020-05" db="EMBL/GenBank/DDBJ databases">
        <authorList>
            <person name="Kim H.-S."/>
            <person name="Proctor R.H."/>
            <person name="Brown D.W."/>
        </authorList>
    </citation>
    <scope>NUCLEOTIDE SEQUENCE</scope>
    <source>
        <strain evidence="4">NRRL 20472</strain>
    </source>
</reference>
<feature type="compositionally biased region" description="Basic and acidic residues" evidence="2">
    <location>
        <begin position="54"/>
        <end position="66"/>
    </location>
</feature>
<keyword evidence="1" id="KW-0040">ANK repeat</keyword>
<dbReference type="SMART" id="SM00248">
    <property type="entry name" value="ANK"/>
    <property type="match status" value="4"/>
</dbReference>
<dbReference type="PROSITE" id="PS50088">
    <property type="entry name" value="ANK_REPEAT"/>
    <property type="match status" value="3"/>
</dbReference>
<protein>
    <recommendedName>
        <fullName evidence="3">Heterokaryon incompatibility domain-containing protein</fullName>
    </recommendedName>
</protein>
<dbReference type="Proteomes" id="UP000622797">
    <property type="component" value="Unassembled WGS sequence"/>
</dbReference>
<comment type="caution">
    <text evidence="4">The sequence shown here is derived from an EMBL/GenBank/DDBJ whole genome shotgun (WGS) entry which is preliminary data.</text>
</comment>
<feature type="domain" description="Heterokaryon incompatibility" evidence="3">
    <location>
        <begin position="515"/>
        <end position="607"/>
    </location>
</feature>
<gene>
    <name evidence="4" type="ORF">FSARC_12537</name>
</gene>
<dbReference type="EMBL" id="JABEXW010000861">
    <property type="protein sequence ID" value="KAF4952916.1"/>
    <property type="molecule type" value="Genomic_DNA"/>
</dbReference>
<feature type="repeat" description="ANK" evidence="1">
    <location>
        <begin position="124"/>
        <end position="156"/>
    </location>
</feature>
<dbReference type="InterPro" id="IPR002110">
    <property type="entry name" value="Ankyrin_rpt"/>
</dbReference>
<feature type="repeat" description="ANK" evidence="1">
    <location>
        <begin position="206"/>
        <end position="234"/>
    </location>
</feature>
<dbReference type="Pfam" id="PF12796">
    <property type="entry name" value="Ank_2"/>
    <property type="match status" value="1"/>
</dbReference>
<dbReference type="InterPro" id="IPR010730">
    <property type="entry name" value="HET"/>
</dbReference>
<sequence length="1044" mass="117881">MPYPLAYALRPSEISDDQESPHEKSIRDFLQRPLAIHPFRANDATSANSSIIEHGNRPDFDSEGKQSDNPSVKFQFGYDYDRASEANLLHDTLEEGLDVDTCYSMGEIKPPSERGGGIRATWDFWNTPLHRALIQWDFKASNLLFQHGANVNILNERGKTPLHVAIGFNRSDVVKYLIYKRARLNELAIRTAFDEEGQRVEGLWHPLHLTLLTGNMAIMRILVEAGSDVNHIADCCWSILDLALLAGDRPAVSTLVDAGAKLSSSAFFQDYQNDPAILMAEARSLSSSTTTSTLVPQRSFWRVYRHMLALSNMLVYPQQDYRFLQTSIDTFFEKLYEIANVEGVEPNHTLCNSCLDHPVFKLHTNEQELHDCGKGGCYFCARVASKLEKPSWEPSNSSRGRSGKLWKPLEDNPPDSGVYISLRVDPTSPGPGMMSPELIASSVEASVDCAQGLGSRITLNTAKIWLEDCKLNHDSYQRSFKASAQMQELPRRLIYVGDDLRDPFLEDQVNSQMEWCALSYCWGPSINSASTTTSSIATRLQRIDLTTLPNIIKQAILTTRALGCNYIWVDAVCIIQDDNDDCEREAAKMHIVYDKAQVTISSLVANQDGVDPQPLEVCFHGDFTTMPQRPLSLHFDQSHLTLYNEPPRIAAPPPPGVMVDLGRIDVLADEDDPEYLSLLEDQIQREYAEACASILCPIIFFNQFFYPTIGGSVELVLGKGAVLDKSLNATDHLLTNVSRRIWDEKFHPYLTRDQEHAANQRWLDDRLEFAGVTRNQTRRIRKNLVDLVSLTEDFLRTLRFDVFSGWLETIAFAIGQVAGNLALDIDWTPEDDLFIGYNNTSAWIPRKSFPKEIPPGIRRVLDLYRVFISDRKVKFLDTSCTLLLDYKSTNLTSAPPDQNVCFSHTTVEAMMEHLAAWAFSVRDVDVITNNYTALADHLKTLAQIKDVMEQAIQVGETMDRAETRVPVPVPTGVKPLSPTFDLTVPHYDTHYHQYSRWAFSAARDGDTQGTYNSKFIEQLKVQSHRRAEWTSADSTEMQKWLALR</sequence>
<dbReference type="SUPFAM" id="SSF48403">
    <property type="entry name" value="Ankyrin repeat"/>
    <property type="match status" value="1"/>
</dbReference>
<evidence type="ECO:0000313" key="4">
    <source>
        <dbReference type="EMBL" id="KAF4952916.1"/>
    </source>
</evidence>
<feature type="repeat" description="ANK" evidence="1">
    <location>
        <begin position="157"/>
        <end position="189"/>
    </location>
</feature>
<accession>A0A8H4T7X0</accession>
<reference evidence="4" key="1">
    <citation type="journal article" date="2020" name="BMC Genomics">
        <title>Correction to: Identification and distribution of gene clusters required for synthesis of sphingolipid metabolism inhibitors in diverse species of the filamentous fungus Fusarium.</title>
        <authorList>
            <person name="Kim H.S."/>
            <person name="Lohmar J.M."/>
            <person name="Busman M."/>
            <person name="Brown D.W."/>
            <person name="Naumann T.A."/>
            <person name="Divon H.H."/>
            <person name="Lysoe E."/>
            <person name="Uhlig S."/>
            <person name="Proctor R.H."/>
        </authorList>
    </citation>
    <scope>NUCLEOTIDE SEQUENCE</scope>
    <source>
        <strain evidence="4">NRRL 20472</strain>
    </source>
</reference>
<dbReference type="Gene3D" id="1.25.40.20">
    <property type="entry name" value="Ankyrin repeat-containing domain"/>
    <property type="match status" value="1"/>
</dbReference>
<dbReference type="PANTHER" id="PTHR33112:SF8">
    <property type="entry name" value="HETEROKARYON INCOMPATIBILITY DOMAIN-CONTAINING PROTEIN"/>
    <property type="match status" value="1"/>
</dbReference>
<keyword evidence="5" id="KW-1185">Reference proteome</keyword>
<organism evidence="4 5">
    <name type="scientific">Fusarium sarcochroum</name>
    <dbReference type="NCBI Taxonomy" id="1208366"/>
    <lineage>
        <taxon>Eukaryota</taxon>
        <taxon>Fungi</taxon>
        <taxon>Dikarya</taxon>
        <taxon>Ascomycota</taxon>
        <taxon>Pezizomycotina</taxon>
        <taxon>Sordariomycetes</taxon>
        <taxon>Hypocreomycetidae</taxon>
        <taxon>Hypocreales</taxon>
        <taxon>Nectriaceae</taxon>
        <taxon>Fusarium</taxon>
        <taxon>Fusarium lateritium species complex</taxon>
    </lineage>
</organism>